<dbReference type="SUPFAM" id="SSF56529">
    <property type="entry name" value="FAH"/>
    <property type="match status" value="1"/>
</dbReference>
<dbReference type="InterPro" id="IPR036663">
    <property type="entry name" value="Fumarylacetoacetase_C_sf"/>
</dbReference>
<keyword evidence="1" id="KW-0479">Metal-binding</keyword>
<accession>A0ABM6JHM0</accession>
<dbReference type="RefSeq" id="WP_080915289.1">
    <property type="nucleotide sequence ID" value="NZ_CP020472.1"/>
</dbReference>
<protein>
    <submittedName>
        <fullName evidence="3">2-keto-4-pentenoate hydratase</fullName>
    </submittedName>
</protein>
<sequence>MLNTIQYDSNSEATSPSKIICIGRNYVDHIHELGNEVPSDMVVFLKPNSAISTQLISFHQEPIHFETELCFSVRNGMFHGVGVGLDLTKRELQSKLKSQQLPWERAKAFDGSALFSDFVSLSSLSLTAGATFCFQLTIDGEVRQLGHSDLMMYSADDILASVNEFMTLVDGDIVMTGTPKGVGQVALGAVFEIKLWANVDYSSQEQLAEQVSQIKPCIEHRWTAV</sequence>
<proteinExistence type="predicted"/>
<dbReference type="PANTHER" id="PTHR11820:SF7">
    <property type="entry name" value="ACYLPYRUVASE FAHD1, MITOCHONDRIAL"/>
    <property type="match status" value="1"/>
</dbReference>
<dbReference type="InterPro" id="IPR011234">
    <property type="entry name" value="Fumarylacetoacetase-like_C"/>
</dbReference>
<dbReference type="Gene3D" id="3.90.850.10">
    <property type="entry name" value="Fumarylacetoacetase-like, C-terminal domain"/>
    <property type="match status" value="1"/>
</dbReference>
<name>A0ABM6JHM0_9GAMM</name>
<dbReference type="PANTHER" id="PTHR11820">
    <property type="entry name" value="ACYLPYRUVASE"/>
    <property type="match status" value="1"/>
</dbReference>
<keyword evidence="4" id="KW-1185">Reference proteome</keyword>
<evidence type="ECO:0000313" key="3">
    <source>
        <dbReference type="EMBL" id="ARD21684.1"/>
    </source>
</evidence>
<evidence type="ECO:0000313" key="4">
    <source>
        <dbReference type="Proteomes" id="UP000191820"/>
    </source>
</evidence>
<dbReference type="Pfam" id="PF01557">
    <property type="entry name" value="FAA_hydrolase"/>
    <property type="match status" value="1"/>
</dbReference>
<reference evidence="3 4" key="1">
    <citation type="submission" date="2017-03" db="EMBL/GenBank/DDBJ databases">
        <title>Genome sequencing of Shewanella japonica KCTC 22435.</title>
        <authorList>
            <person name="Kim K.M."/>
        </authorList>
    </citation>
    <scope>NUCLEOTIDE SEQUENCE [LARGE SCALE GENOMIC DNA]</scope>
    <source>
        <strain evidence="3 4">KCTC 22435</strain>
    </source>
</reference>
<feature type="domain" description="Fumarylacetoacetase-like C-terminal" evidence="2">
    <location>
        <begin position="18"/>
        <end position="186"/>
    </location>
</feature>
<gene>
    <name evidence="3" type="ORF">SJ2017_1360</name>
</gene>
<organism evidence="3 4">
    <name type="scientific">Shewanella japonica</name>
    <dbReference type="NCBI Taxonomy" id="93973"/>
    <lineage>
        <taxon>Bacteria</taxon>
        <taxon>Pseudomonadati</taxon>
        <taxon>Pseudomonadota</taxon>
        <taxon>Gammaproteobacteria</taxon>
        <taxon>Alteromonadales</taxon>
        <taxon>Shewanellaceae</taxon>
        <taxon>Shewanella</taxon>
    </lineage>
</organism>
<dbReference type="Proteomes" id="UP000191820">
    <property type="component" value="Chromosome"/>
</dbReference>
<evidence type="ECO:0000259" key="2">
    <source>
        <dbReference type="Pfam" id="PF01557"/>
    </source>
</evidence>
<evidence type="ECO:0000256" key="1">
    <source>
        <dbReference type="ARBA" id="ARBA00022723"/>
    </source>
</evidence>
<dbReference type="EMBL" id="CP020472">
    <property type="protein sequence ID" value="ARD21684.1"/>
    <property type="molecule type" value="Genomic_DNA"/>
</dbReference>